<feature type="domain" description="NADP-dependent oxidoreductase" evidence="2">
    <location>
        <begin position="16"/>
        <end position="310"/>
    </location>
</feature>
<dbReference type="SUPFAM" id="SSF51430">
    <property type="entry name" value="NAD(P)-linked oxidoreductase"/>
    <property type="match status" value="1"/>
</dbReference>
<accession>Q7NK63</accession>
<dbReference type="InterPro" id="IPR036812">
    <property type="entry name" value="NAD(P)_OxRdtase_dom_sf"/>
</dbReference>
<dbReference type="eggNOG" id="COG0667">
    <property type="taxonomic scope" value="Bacteria"/>
</dbReference>
<dbReference type="Gene3D" id="3.20.20.100">
    <property type="entry name" value="NADP-dependent oxidoreductase domain"/>
    <property type="match status" value="1"/>
</dbReference>
<dbReference type="OrthoDB" id="9809990at2"/>
<dbReference type="EMBL" id="BA000045">
    <property type="protein sequence ID" value="BAC89558.1"/>
    <property type="molecule type" value="Genomic_DNA"/>
</dbReference>
<evidence type="ECO:0000256" key="1">
    <source>
        <dbReference type="ARBA" id="ARBA00023002"/>
    </source>
</evidence>
<organism evidence="3 4">
    <name type="scientific">Gloeobacter violaceus (strain ATCC 29082 / PCC 7421)</name>
    <dbReference type="NCBI Taxonomy" id="251221"/>
    <lineage>
        <taxon>Bacteria</taxon>
        <taxon>Bacillati</taxon>
        <taxon>Cyanobacteriota</taxon>
        <taxon>Cyanophyceae</taxon>
        <taxon>Gloeobacterales</taxon>
        <taxon>Gloeobacteraceae</taxon>
        <taxon>Gloeobacter</taxon>
    </lineage>
</organism>
<name>Q7NK63_GLOVI</name>
<keyword evidence="4" id="KW-1185">Reference proteome</keyword>
<dbReference type="PANTHER" id="PTHR43364:SF4">
    <property type="entry name" value="NAD(P)-LINKED OXIDOREDUCTASE SUPERFAMILY PROTEIN"/>
    <property type="match status" value="1"/>
</dbReference>
<protein>
    <submittedName>
        <fullName evidence="3">Gll1617 protein</fullName>
    </submittedName>
</protein>
<reference evidence="3 4" key="1">
    <citation type="journal article" date="2003" name="DNA Res.">
        <title>Complete genome structure of Gloeobacter violaceus PCC 7421, a cyanobacterium that lacks thylakoids.</title>
        <authorList>
            <person name="Nakamura Y."/>
            <person name="Kaneko T."/>
            <person name="Sato S."/>
            <person name="Mimuro M."/>
            <person name="Miyashita H."/>
            <person name="Tsuchiya T."/>
            <person name="Sasamoto S."/>
            <person name="Watanabe A."/>
            <person name="Kawashima K."/>
            <person name="Kishida Y."/>
            <person name="Kiyokawa C."/>
            <person name="Kohara M."/>
            <person name="Matsumoto M."/>
            <person name="Matsuno A."/>
            <person name="Nakazaki N."/>
            <person name="Shimpo S."/>
            <person name="Takeuchi C."/>
            <person name="Yamada M."/>
            <person name="Tabata S."/>
        </authorList>
    </citation>
    <scope>NUCLEOTIDE SEQUENCE [LARGE SCALE GENOMIC DNA]</scope>
    <source>
        <strain evidence="4">ATCC 29082 / PCC 7421</strain>
    </source>
</reference>
<evidence type="ECO:0000259" key="2">
    <source>
        <dbReference type="Pfam" id="PF00248"/>
    </source>
</evidence>
<dbReference type="EnsemblBacteria" id="BAC89558">
    <property type="protein sequence ID" value="BAC89558"/>
    <property type="gene ID" value="BAC89558"/>
</dbReference>
<dbReference type="KEGG" id="gvi:gll1617"/>
<dbReference type="InterPro" id="IPR020471">
    <property type="entry name" value="AKR"/>
</dbReference>
<keyword evidence="1" id="KW-0560">Oxidoreductase</keyword>
<dbReference type="FunFam" id="3.20.20.100:FF:000004">
    <property type="entry name" value="Oxidoreductase, aldo/keto reductase"/>
    <property type="match status" value="1"/>
</dbReference>
<evidence type="ECO:0000313" key="3">
    <source>
        <dbReference type="EMBL" id="BAC89558.1"/>
    </source>
</evidence>
<dbReference type="InterPro" id="IPR050523">
    <property type="entry name" value="AKR_Detox_Biosynth"/>
</dbReference>
<dbReference type="HOGENOM" id="CLU_023205_2_3_3"/>
<dbReference type="PhylomeDB" id="Q7NK63"/>
<dbReference type="Pfam" id="PF00248">
    <property type="entry name" value="Aldo_ket_red"/>
    <property type="match status" value="1"/>
</dbReference>
<dbReference type="GO" id="GO:0005737">
    <property type="term" value="C:cytoplasm"/>
    <property type="evidence" value="ECO:0000318"/>
    <property type="project" value="GO_Central"/>
</dbReference>
<reference evidence="3 4" key="2">
    <citation type="journal article" date="2003" name="DNA Res.">
        <title>Complete genome structure of Gloeobacter violaceus PCC 7421, a cyanobacterium that lacks thylakoids (supplement).</title>
        <authorList>
            <person name="Nakamura Y."/>
            <person name="Kaneko T."/>
            <person name="Sato S."/>
            <person name="Mimuro M."/>
            <person name="Miyashita H."/>
            <person name="Tsuchiya T."/>
            <person name="Sasamoto S."/>
            <person name="Watanabe A."/>
            <person name="Kawashima K."/>
            <person name="Kishida Y."/>
            <person name="Kiyokawa C."/>
            <person name="Kohara M."/>
            <person name="Matsumoto M."/>
            <person name="Matsuno A."/>
            <person name="Nakazaki N."/>
            <person name="Shimpo S."/>
            <person name="Takeuchi C."/>
            <person name="Yamada M."/>
            <person name="Tabata S."/>
        </authorList>
    </citation>
    <scope>NUCLEOTIDE SEQUENCE [LARGE SCALE GENOMIC DNA]</scope>
    <source>
        <strain evidence="4">ATCC 29082 / PCC 7421</strain>
    </source>
</reference>
<dbReference type="RefSeq" id="WP_011141616.1">
    <property type="nucleotide sequence ID" value="NC_005125.1"/>
</dbReference>
<sequence>METRRLGTNGPHITTIGFGAWAVDGPWQFGWGPVDDRESAAAIRAALDAGVNWIDTAAVYGFGHSEKIVGEAVKGRRDEVFIATKCGLLGGETKSPVRSLRPKSITAEADASLRRLGVDHIDLYQFHWPDVNTPVEDSWGAMVELVEAGKVRYAGVSNFDVPLLEKILPIHPVTSLQPPYSLIKRGIEAELVPFCREHGIGIVVYSPMQAGLLTGKFDPDRLAPDDWRRRAAWFAPENLDRNLALVEHLRPIAARYGKSVGQLAIAWVLRDTAVTSAIVGARRPDQVRENVEASGFHLGEADLAEIEAILATQS</sequence>
<dbReference type="PANTHER" id="PTHR43364">
    <property type="entry name" value="NADH-SPECIFIC METHYLGLYOXAL REDUCTASE-RELATED"/>
    <property type="match status" value="1"/>
</dbReference>
<dbReference type="STRING" id="251221.gene:10759107"/>
<dbReference type="Proteomes" id="UP000000557">
    <property type="component" value="Chromosome"/>
</dbReference>
<dbReference type="GO" id="GO:0016491">
    <property type="term" value="F:oxidoreductase activity"/>
    <property type="evidence" value="ECO:0007669"/>
    <property type="project" value="UniProtKB-KW"/>
</dbReference>
<proteinExistence type="predicted"/>
<gene>
    <name evidence="3" type="ordered locus">gll1617</name>
</gene>
<dbReference type="PRINTS" id="PR00069">
    <property type="entry name" value="ALDKETRDTASE"/>
</dbReference>
<evidence type="ECO:0000313" key="4">
    <source>
        <dbReference type="Proteomes" id="UP000000557"/>
    </source>
</evidence>
<dbReference type="InterPro" id="IPR023210">
    <property type="entry name" value="NADP_OxRdtase_dom"/>
</dbReference>
<dbReference type="InParanoid" id="Q7NK63"/>
<dbReference type="AlphaFoldDB" id="Q7NK63"/>
<dbReference type="CDD" id="cd19102">
    <property type="entry name" value="AKR_unchar"/>
    <property type="match status" value="1"/>
</dbReference>
<dbReference type="GO" id="GO:0005829">
    <property type="term" value="C:cytosol"/>
    <property type="evidence" value="ECO:0007669"/>
    <property type="project" value="UniProtKB-ARBA"/>
</dbReference>